<dbReference type="InterPro" id="IPR003679">
    <property type="entry name" value="Amioglycoside_AcTrfase"/>
</dbReference>
<comment type="catalytic activity">
    <reaction evidence="4">
        <text>a 2-deoxystreptamine antibiotic + acetyl-CoA = an N(3)-acetyl-2-deoxystreptamine antibiotic + CoA + H(+)</text>
        <dbReference type="Rhea" id="RHEA:12665"/>
        <dbReference type="ChEBI" id="CHEBI:15378"/>
        <dbReference type="ChEBI" id="CHEBI:57287"/>
        <dbReference type="ChEBI" id="CHEBI:57288"/>
        <dbReference type="ChEBI" id="CHEBI:57921"/>
        <dbReference type="ChEBI" id="CHEBI:77452"/>
        <dbReference type="EC" id="2.3.1.81"/>
    </reaction>
</comment>
<evidence type="ECO:0000256" key="4">
    <source>
        <dbReference type="RuleBase" id="RU365031"/>
    </source>
</evidence>
<name>A0A1C6T9P4_9ACTN</name>
<dbReference type="STRING" id="568872.GA0070624_6238"/>
<dbReference type="Pfam" id="PF02522">
    <property type="entry name" value="Antibiotic_NAT"/>
    <property type="match status" value="1"/>
</dbReference>
<evidence type="ECO:0000256" key="3">
    <source>
        <dbReference type="ARBA" id="ARBA00023315"/>
    </source>
</evidence>
<organism evidence="5 6">
    <name type="scientific">Micromonospora rhizosphaerae</name>
    <dbReference type="NCBI Taxonomy" id="568872"/>
    <lineage>
        <taxon>Bacteria</taxon>
        <taxon>Bacillati</taxon>
        <taxon>Actinomycetota</taxon>
        <taxon>Actinomycetes</taxon>
        <taxon>Micromonosporales</taxon>
        <taxon>Micromonosporaceae</taxon>
        <taxon>Micromonospora</taxon>
    </lineage>
</organism>
<evidence type="ECO:0000313" key="5">
    <source>
        <dbReference type="EMBL" id="SCL38504.1"/>
    </source>
</evidence>
<gene>
    <name evidence="5" type="ORF">GA0070624_6238</name>
</gene>
<dbReference type="InterPro" id="IPR028345">
    <property type="entry name" value="Antibiotic_NAT-like"/>
</dbReference>
<dbReference type="PANTHER" id="PTHR11104">
    <property type="entry name" value="AMINOGLYCOSIDE N3-ACETYLTRANSFERASE"/>
    <property type="match status" value="1"/>
</dbReference>
<comment type="similarity">
    <text evidence="1 4">Belongs to the antibiotic N-acetyltransferase family.</text>
</comment>
<dbReference type="SUPFAM" id="SSF110710">
    <property type="entry name" value="TTHA0583/YokD-like"/>
    <property type="match status" value="1"/>
</dbReference>
<proteinExistence type="inferred from homology"/>
<evidence type="ECO:0000256" key="2">
    <source>
        <dbReference type="ARBA" id="ARBA00022679"/>
    </source>
</evidence>
<dbReference type="PANTHER" id="PTHR11104:SF0">
    <property type="entry name" value="SPBETA PROPHAGE-DERIVED AMINOGLYCOSIDE N(3')-ACETYLTRANSFERASE-LIKE PROTEIN YOKD"/>
    <property type="match status" value="1"/>
</dbReference>
<dbReference type="RefSeq" id="WP_245719073.1">
    <property type="nucleotide sequence ID" value="NZ_FMHV01000002.1"/>
</dbReference>
<accession>A0A1C6T9P4</accession>
<dbReference type="GO" id="GO:0046677">
    <property type="term" value="P:response to antibiotic"/>
    <property type="evidence" value="ECO:0007669"/>
    <property type="project" value="UniProtKB-KW"/>
</dbReference>
<keyword evidence="4" id="KW-0046">Antibiotic resistance</keyword>
<dbReference type="AlphaFoldDB" id="A0A1C6T9P4"/>
<sequence length="185" mass="19679">MTAAAGPARLHPRASLAAQFRQLGVRPGGAVPVHAAMRPLGFVCGGPQAVVLADRIVADHSRADMLGEVSPLARLYGLDADVLLLGVDHGSNTSLHLAEYRQPAPPRQRCGAAVPTADGGGREWVWWDDVVLEEGDFARLGADFEATGAVRIGPVGDGTGRLMRQRAAVDFAVDWLARNRRTEET</sequence>
<dbReference type="EMBL" id="FMHV01000002">
    <property type="protein sequence ID" value="SCL38504.1"/>
    <property type="molecule type" value="Genomic_DNA"/>
</dbReference>
<dbReference type="GO" id="GO:0046353">
    <property type="term" value="F:aminoglycoside 3-N-acetyltransferase activity"/>
    <property type="evidence" value="ECO:0007669"/>
    <property type="project" value="UniProtKB-EC"/>
</dbReference>
<keyword evidence="2 4" id="KW-0808">Transferase</keyword>
<protein>
    <recommendedName>
        <fullName evidence="4">Aminoglycoside N(3)-acetyltransferase</fullName>
        <ecNumber evidence="4">2.3.1.-</ecNumber>
    </recommendedName>
</protein>
<evidence type="ECO:0000313" key="6">
    <source>
        <dbReference type="Proteomes" id="UP000199413"/>
    </source>
</evidence>
<keyword evidence="3 4" id="KW-0012">Acyltransferase</keyword>
<dbReference type="Proteomes" id="UP000199413">
    <property type="component" value="Unassembled WGS sequence"/>
</dbReference>
<reference evidence="6" key="1">
    <citation type="submission" date="2016-06" db="EMBL/GenBank/DDBJ databases">
        <authorList>
            <person name="Varghese N."/>
            <person name="Submissions Spin"/>
        </authorList>
    </citation>
    <scope>NUCLEOTIDE SEQUENCE [LARGE SCALE GENOMIC DNA]</scope>
    <source>
        <strain evidence="6">DSM 45431</strain>
    </source>
</reference>
<keyword evidence="6" id="KW-1185">Reference proteome</keyword>
<dbReference type="EC" id="2.3.1.-" evidence="4"/>
<evidence type="ECO:0000256" key="1">
    <source>
        <dbReference type="ARBA" id="ARBA00006383"/>
    </source>
</evidence>